<evidence type="ECO:0000256" key="4">
    <source>
        <dbReference type="ARBA" id="ARBA00022588"/>
    </source>
</evidence>
<evidence type="ECO:0000256" key="10">
    <source>
        <dbReference type="ARBA" id="ARBA00022989"/>
    </source>
</evidence>
<comment type="subunit">
    <text evidence="17">Homodimer. Interacts with MYD88 (via TIR domain). Interacts with TICAM1 (via TIR domain). Interacts with UNC93B1; this interaction is essential for proper TLR5 localization to the plasma membrane.</text>
</comment>
<evidence type="ECO:0000256" key="20">
    <source>
        <dbReference type="SAM" id="Phobius"/>
    </source>
</evidence>
<dbReference type="SMART" id="SM00369">
    <property type="entry name" value="LRR_TYP"/>
    <property type="match status" value="9"/>
</dbReference>
<feature type="domain" description="TIR" evidence="22">
    <location>
        <begin position="706"/>
        <end position="851"/>
    </location>
</feature>
<keyword evidence="9" id="KW-0391">Immunity</keyword>
<dbReference type="InterPro" id="IPR035897">
    <property type="entry name" value="Toll_tir_struct_dom_sf"/>
</dbReference>
<keyword evidence="10 20" id="KW-1133">Transmembrane helix</keyword>
<dbReference type="FunFam" id="3.80.10.10:FF:000365">
    <property type="entry name" value="Toll-like receptor 5"/>
    <property type="match status" value="1"/>
</dbReference>
<dbReference type="SMART" id="SM00255">
    <property type="entry name" value="TIR"/>
    <property type="match status" value="1"/>
</dbReference>
<proteinExistence type="inferred from homology"/>
<keyword evidence="12" id="KW-1015">Disulfide bond</keyword>
<evidence type="ECO:0000256" key="6">
    <source>
        <dbReference type="ARBA" id="ARBA00022692"/>
    </source>
</evidence>
<dbReference type="PIRSF" id="PIRSF037595">
    <property type="entry name" value="Toll-like_receptor"/>
    <property type="match status" value="1"/>
</dbReference>
<evidence type="ECO:0000256" key="16">
    <source>
        <dbReference type="ARBA" id="ARBA00057507"/>
    </source>
</evidence>
<evidence type="ECO:0000256" key="1">
    <source>
        <dbReference type="ARBA" id="ARBA00004479"/>
    </source>
</evidence>
<dbReference type="PANTHER" id="PTHR24365:SF525">
    <property type="entry name" value="TOLL-LIKE RECEPTOR 5"/>
    <property type="match status" value="1"/>
</dbReference>
<evidence type="ECO:0000256" key="9">
    <source>
        <dbReference type="ARBA" id="ARBA00022859"/>
    </source>
</evidence>
<dbReference type="GO" id="GO:0006954">
    <property type="term" value="P:inflammatory response"/>
    <property type="evidence" value="ECO:0007669"/>
    <property type="project" value="UniProtKB-KW"/>
</dbReference>
<accession>A0A3Q3GBJ5</accession>
<keyword evidence="15" id="KW-0395">Inflammatory response</keyword>
<evidence type="ECO:0000256" key="11">
    <source>
        <dbReference type="ARBA" id="ARBA00023136"/>
    </source>
</evidence>
<feature type="signal peptide" evidence="21">
    <location>
        <begin position="1"/>
        <end position="20"/>
    </location>
</feature>
<dbReference type="GO" id="GO:0045087">
    <property type="term" value="P:innate immune response"/>
    <property type="evidence" value="ECO:0007669"/>
    <property type="project" value="UniProtKB-KW"/>
</dbReference>
<evidence type="ECO:0000313" key="23">
    <source>
        <dbReference type="Ensembl" id="ENSLBEP00000028348.1"/>
    </source>
</evidence>
<dbReference type="InterPro" id="IPR003591">
    <property type="entry name" value="Leu-rich_rpt_typical-subtyp"/>
</dbReference>
<name>A0A3Q3GBJ5_9LABR</name>
<comment type="subcellular location">
    <subcellularLocation>
        <location evidence="1">Membrane</location>
        <topology evidence="1">Single-pass type I membrane protein</topology>
    </subcellularLocation>
</comment>
<dbReference type="PROSITE" id="PS51450">
    <property type="entry name" value="LRR"/>
    <property type="match status" value="3"/>
</dbReference>
<evidence type="ECO:0000256" key="14">
    <source>
        <dbReference type="ARBA" id="ARBA00023180"/>
    </source>
</evidence>
<evidence type="ECO:0000256" key="18">
    <source>
        <dbReference type="ARBA" id="ARBA00072833"/>
    </source>
</evidence>
<organism evidence="23 24">
    <name type="scientific">Labrus bergylta</name>
    <name type="common">ballan wrasse</name>
    <dbReference type="NCBI Taxonomy" id="56723"/>
    <lineage>
        <taxon>Eukaryota</taxon>
        <taxon>Metazoa</taxon>
        <taxon>Chordata</taxon>
        <taxon>Craniata</taxon>
        <taxon>Vertebrata</taxon>
        <taxon>Euteleostomi</taxon>
        <taxon>Actinopterygii</taxon>
        <taxon>Neopterygii</taxon>
        <taxon>Teleostei</taxon>
        <taxon>Neoteleostei</taxon>
        <taxon>Acanthomorphata</taxon>
        <taxon>Eupercaria</taxon>
        <taxon>Labriformes</taxon>
        <taxon>Labridae</taxon>
        <taxon>Labrus</taxon>
    </lineage>
</organism>
<evidence type="ECO:0000256" key="15">
    <source>
        <dbReference type="ARBA" id="ARBA00023198"/>
    </source>
</evidence>
<evidence type="ECO:0000256" key="13">
    <source>
        <dbReference type="ARBA" id="ARBA00023170"/>
    </source>
</evidence>
<dbReference type="FunCoup" id="A0A3Q3GBJ5">
    <property type="interactions" value="916"/>
</dbReference>
<dbReference type="Proteomes" id="UP000261660">
    <property type="component" value="Unplaced"/>
</dbReference>
<dbReference type="InterPro" id="IPR032675">
    <property type="entry name" value="LRR_dom_sf"/>
</dbReference>
<keyword evidence="11 20" id="KW-0472">Membrane</keyword>
<evidence type="ECO:0000256" key="19">
    <source>
        <dbReference type="SAM" id="MobiDB-lite"/>
    </source>
</evidence>
<dbReference type="Pfam" id="PF01582">
    <property type="entry name" value="TIR"/>
    <property type="match status" value="1"/>
</dbReference>
<evidence type="ECO:0000256" key="5">
    <source>
        <dbReference type="ARBA" id="ARBA00022614"/>
    </source>
</evidence>
<comment type="similarity">
    <text evidence="2">Belongs to the Toll-like receptor family.</text>
</comment>
<protein>
    <recommendedName>
        <fullName evidence="18">Toll-like receptor 5</fullName>
    </recommendedName>
</protein>
<dbReference type="Pfam" id="PF13855">
    <property type="entry name" value="LRR_8"/>
    <property type="match status" value="3"/>
</dbReference>
<dbReference type="GeneTree" id="ENSGT00940000162464"/>
<dbReference type="STRING" id="56723.ENSLBEP00000028348"/>
<reference evidence="23" key="2">
    <citation type="submission" date="2025-09" db="UniProtKB">
        <authorList>
            <consortium name="Ensembl"/>
        </authorList>
    </citation>
    <scope>IDENTIFICATION</scope>
</reference>
<dbReference type="AlphaFoldDB" id="A0A3Q3GBJ5"/>
<feature type="chain" id="PRO_5018572649" description="Toll-like receptor 5" evidence="21">
    <location>
        <begin position="21"/>
        <end position="890"/>
    </location>
</feature>
<dbReference type="SMART" id="SM00082">
    <property type="entry name" value="LRRCT"/>
    <property type="match status" value="1"/>
</dbReference>
<keyword evidence="14" id="KW-0325">Glycoprotein</keyword>
<dbReference type="SMART" id="SM00365">
    <property type="entry name" value="LRR_SD22"/>
    <property type="match status" value="4"/>
</dbReference>
<keyword evidence="4" id="KW-0399">Innate immunity</keyword>
<keyword evidence="6 20" id="KW-0812">Transmembrane</keyword>
<dbReference type="InterPro" id="IPR001611">
    <property type="entry name" value="Leu-rich_rpt"/>
</dbReference>
<evidence type="ECO:0000313" key="24">
    <source>
        <dbReference type="Proteomes" id="UP000261660"/>
    </source>
</evidence>
<dbReference type="PROSITE" id="PS50104">
    <property type="entry name" value="TIR"/>
    <property type="match status" value="1"/>
</dbReference>
<feature type="transmembrane region" description="Helical" evidence="20">
    <location>
        <begin position="655"/>
        <end position="678"/>
    </location>
</feature>
<evidence type="ECO:0000256" key="2">
    <source>
        <dbReference type="ARBA" id="ARBA00009634"/>
    </source>
</evidence>
<evidence type="ECO:0000256" key="8">
    <source>
        <dbReference type="ARBA" id="ARBA00022737"/>
    </source>
</evidence>
<dbReference type="SUPFAM" id="SSF52200">
    <property type="entry name" value="Toll/Interleukin receptor TIR domain"/>
    <property type="match status" value="1"/>
</dbReference>
<sequence length="890" mass="101390">MWTPALQLAFIGLYLQVSTCHQSCSMHGLVANCASMNHYWVPVLTPNITCLYLEMNYINEINSSSLRAYDQLQELDLGMQKVQLIIRNNAFLRQRKLTKLVLGGNIGLKLEPRSFAGLFKLQELFLDSCTLSDSILSESYLQPLLSLETLDLFGNQIKRLRPGLFFSSLMKFTDLNLKLNQIDRLCEEDLVGFQGKNFDYLKLDSNKLYQTHSRGFDWEICGNPFRRMSFKKLDLSTNGFSVNTLRQFFKAINGTRITHLIYSGHIGKGFSSDNLPDPDEGTFEGLINSDVDTLDLSKNFIFALQRAVFGHLKSARIIDVSNNKVNQINKNAFNGLQGHLRMLNLSYNLLGEIYSHSFINLTDLRVLDLSHNHIGALGYKAFSGLPNLLALYLTGNSLKVLGSPASLPNLSWLLLGDNKLHSIYGILDLGVSSTYVDITENRLTNLEDFYFISAHFHHLQMLFFGGNFIKWCTVSENITVPHYNSLQVLDLHDSSLQVIWSQGECLDLFHPFETLRGLNLSFNSLATLPHGVFNRLSSIIEMDLSSNALTYLQSDVFPVSLKRLHLSNNFLASPDPLTFQSVDFLNLAGNRFHCDCNLESFLEWLNMTDVTFLSLIDEYRCEFPAALRNLPLPDYFTIIEPCEENDEKHIQGLRFALFVFSALLIIIVTLSGIVYTHLRGEIFIIYKKVVGRIIQGPKPIPAAGEVKFDAFFCFSNNDYGWVEGALLKKLDNQFSEENILHCCFEDRDFLPGEDHLSNIRDAIWGSRKTVCIVSKEFLKDGWCLEAFTLAQGRMLEELTNVLIMLVVGKVAHYQLMKYNAIRAFVQKREYLTWPEDPQDLEWFYERLVSQILKDTKVKMFAEDKAEAAQPDVQPQNQEDVQLDGIEETAM</sequence>
<dbReference type="FunFam" id="3.40.50.10140:FF:000001">
    <property type="entry name" value="Toll-like receptor 2"/>
    <property type="match status" value="1"/>
</dbReference>
<dbReference type="Gene3D" id="3.40.50.10140">
    <property type="entry name" value="Toll/interleukin-1 receptor homology (TIR) domain"/>
    <property type="match status" value="1"/>
</dbReference>
<evidence type="ECO:0000256" key="7">
    <source>
        <dbReference type="ARBA" id="ARBA00022729"/>
    </source>
</evidence>
<keyword evidence="5" id="KW-0433">Leucine-rich repeat</keyword>
<dbReference type="InterPro" id="IPR000157">
    <property type="entry name" value="TIR_dom"/>
</dbReference>
<dbReference type="InParanoid" id="A0A3Q3GBJ5"/>
<evidence type="ECO:0000256" key="12">
    <source>
        <dbReference type="ARBA" id="ARBA00023157"/>
    </source>
</evidence>
<dbReference type="Gene3D" id="3.80.10.10">
    <property type="entry name" value="Ribonuclease Inhibitor"/>
    <property type="match status" value="3"/>
</dbReference>
<keyword evidence="7 21" id="KW-0732">Signal</keyword>
<comment type="function">
    <text evidence="16">Pattern recognition receptor (PRR) located on the cell surface that participates in the activation of innate immunity and inflammatory response. Recognizes small molecular motifs named pathogen-associated molecular pattern (PAMPs) expressed by pathogens and microbe-associated molecular patterns (MAMPs) usually expressed by resident microbiota. Upon ligand binding such as bacterial flagellins, recruits intracellular adapter proteins MYD88 and TRIF leading to NF-kappa-B activation, cytokine secretion and induction of the inflammatory response. Plays thereby an important role in the relationship between the intestinal epithelium and enteric microbes and contributes to the gut microbiota composition throughout life.</text>
</comment>
<keyword evidence="24" id="KW-1185">Reference proteome</keyword>
<dbReference type="PANTHER" id="PTHR24365">
    <property type="entry name" value="TOLL-LIKE RECEPTOR"/>
    <property type="match status" value="1"/>
</dbReference>
<keyword evidence="8" id="KW-0677">Repeat</keyword>
<dbReference type="SUPFAM" id="SSF52058">
    <property type="entry name" value="L domain-like"/>
    <property type="match status" value="2"/>
</dbReference>
<feature type="region of interest" description="Disordered" evidence="19">
    <location>
        <begin position="865"/>
        <end position="890"/>
    </location>
</feature>
<dbReference type="InterPro" id="IPR017241">
    <property type="entry name" value="Toll-like_receptor"/>
</dbReference>
<keyword evidence="3" id="KW-0597">Phosphoprotein</keyword>
<evidence type="ECO:0000256" key="21">
    <source>
        <dbReference type="SAM" id="SignalP"/>
    </source>
</evidence>
<dbReference type="GO" id="GO:0004888">
    <property type="term" value="F:transmembrane signaling receptor activity"/>
    <property type="evidence" value="ECO:0007669"/>
    <property type="project" value="InterPro"/>
</dbReference>
<feature type="compositionally biased region" description="Acidic residues" evidence="19">
    <location>
        <begin position="880"/>
        <end position="890"/>
    </location>
</feature>
<dbReference type="GO" id="GO:0002224">
    <property type="term" value="P:toll-like receptor signaling pathway"/>
    <property type="evidence" value="ECO:0007669"/>
    <property type="project" value="InterPro"/>
</dbReference>
<reference evidence="23" key="1">
    <citation type="submission" date="2025-08" db="UniProtKB">
        <authorList>
            <consortium name="Ensembl"/>
        </authorList>
    </citation>
    <scope>IDENTIFICATION</scope>
</reference>
<evidence type="ECO:0000256" key="3">
    <source>
        <dbReference type="ARBA" id="ARBA00022553"/>
    </source>
</evidence>
<dbReference type="GO" id="GO:0005886">
    <property type="term" value="C:plasma membrane"/>
    <property type="evidence" value="ECO:0007669"/>
    <property type="project" value="TreeGrafter"/>
</dbReference>
<dbReference type="FunFam" id="3.80.10.10:FF:000306">
    <property type="entry name" value="Toll-like receptor 5"/>
    <property type="match status" value="1"/>
</dbReference>
<dbReference type="OrthoDB" id="6160824at2759"/>
<keyword evidence="13" id="KW-0675">Receptor</keyword>
<evidence type="ECO:0000259" key="22">
    <source>
        <dbReference type="PROSITE" id="PS50104"/>
    </source>
</evidence>
<evidence type="ECO:0000256" key="17">
    <source>
        <dbReference type="ARBA" id="ARBA00062299"/>
    </source>
</evidence>
<dbReference type="Ensembl" id="ENSLBET00000029690.1">
    <property type="protein sequence ID" value="ENSLBEP00000028348.1"/>
    <property type="gene ID" value="ENSLBEG00000021492.1"/>
</dbReference>
<dbReference type="InterPro" id="IPR000483">
    <property type="entry name" value="Cys-rich_flank_reg_C"/>
</dbReference>